<reference evidence="1 2" key="1">
    <citation type="journal article" date="2008" name="PLoS ONE">
        <title>Environmental adaptation: genomic analysis of the piezotolerant and psychrotolerant deep-sea iron reducing bacterium Shewanella piezotolerans WP3.</title>
        <authorList>
            <person name="Wang F."/>
            <person name="Wang J."/>
            <person name="Jian H."/>
            <person name="Zhang B."/>
            <person name="Li S."/>
            <person name="Wang F."/>
            <person name="Zeng X."/>
            <person name="Gao L."/>
            <person name="Bartlett D.H."/>
            <person name="Yu J."/>
            <person name="Hu S."/>
            <person name="Xiao X."/>
        </authorList>
    </citation>
    <scope>NUCLEOTIDE SEQUENCE [LARGE SCALE GENOMIC DNA]</scope>
    <source>
        <strain evidence="2">WP3 / JCM 13877</strain>
    </source>
</reference>
<dbReference type="RefSeq" id="WP_020914810.1">
    <property type="nucleotide sequence ID" value="NC_011566.1"/>
</dbReference>
<dbReference type="STRING" id="225849.swp_4858"/>
<gene>
    <name evidence="1" type="ordered locus">swp_4858</name>
</gene>
<dbReference type="HOGENOM" id="CLU_1766763_0_0_6"/>
<protein>
    <submittedName>
        <fullName evidence="1">Uncharacterized protein</fullName>
    </submittedName>
</protein>
<dbReference type="Proteomes" id="UP000000753">
    <property type="component" value="Chromosome"/>
</dbReference>
<dbReference type="KEGG" id="swp:swp_4858"/>
<evidence type="ECO:0000313" key="2">
    <source>
        <dbReference type="Proteomes" id="UP000000753"/>
    </source>
</evidence>
<evidence type="ECO:0000313" key="1">
    <source>
        <dbReference type="EMBL" id="ACJ31480.1"/>
    </source>
</evidence>
<organism evidence="1 2">
    <name type="scientific">Shewanella piezotolerans (strain WP3 / JCM 13877)</name>
    <dbReference type="NCBI Taxonomy" id="225849"/>
    <lineage>
        <taxon>Bacteria</taxon>
        <taxon>Pseudomonadati</taxon>
        <taxon>Pseudomonadota</taxon>
        <taxon>Gammaproteobacteria</taxon>
        <taxon>Alteromonadales</taxon>
        <taxon>Shewanellaceae</taxon>
        <taxon>Shewanella</taxon>
    </lineage>
</organism>
<keyword evidence="2" id="KW-1185">Reference proteome</keyword>
<name>B8CV04_SHEPW</name>
<proteinExistence type="predicted"/>
<dbReference type="AlphaFoldDB" id="B8CV04"/>
<accession>B8CV04</accession>
<dbReference type="EMBL" id="CP000472">
    <property type="protein sequence ID" value="ACJ31480.1"/>
    <property type="molecule type" value="Genomic_DNA"/>
</dbReference>
<sequence>MRHNIFHITMSNIGKEAIHVGGPDFSRVSTPVYREHKPAGHPIVVLIEHDVPVNDTRQFWMNFSGSNDGTPDLGDLFVECQYSQGTQQVIDNCYSLRLFAMLERTPFGEDVHLEVNLKSQSTFELNCDETNIVYLEVSFYSAGLVYL</sequence>